<dbReference type="AlphaFoldDB" id="A0A1U7HFA9"/>
<sequence>MNRTKLLFSLLIALGRSEWTATPLQQAIACQSSGDYHTESGDRKVPLLNLGSHRHPISTKNALTQRYFNLCGSNSPPLCGVKYRD</sequence>
<comment type="caution">
    <text evidence="1">The sequence shown here is derived from an EMBL/GenBank/DDBJ whole genome shotgun (WGS) entry which is preliminary data.</text>
</comment>
<keyword evidence="2" id="KW-1185">Reference proteome</keyword>
<name>A0A1U7HFA9_9CHRO</name>
<feature type="non-terminal residue" evidence="1">
    <location>
        <position position="85"/>
    </location>
</feature>
<evidence type="ECO:0000313" key="1">
    <source>
        <dbReference type="EMBL" id="OKH22249.1"/>
    </source>
</evidence>
<evidence type="ECO:0000313" key="2">
    <source>
        <dbReference type="Proteomes" id="UP000185984"/>
    </source>
</evidence>
<dbReference type="EMBL" id="MRCC01000021">
    <property type="protein sequence ID" value="OKH22249.1"/>
    <property type="molecule type" value="Genomic_DNA"/>
</dbReference>
<reference evidence="1 2" key="1">
    <citation type="submission" date="2016-11" db="EMBL/GenBank/DDBJ databases">
        <title>Draft Genome Sequences of Nine Cyanobacterial Strains from Diverse Habitats.</title>
        <authorList>
            <person name="Zhu T."/>
            <person name="Hou S."/>
            <person name="Lu X."/>
            <person name="Hess W.R."/>
        </authorList>
    </citation>
    <scope>NUCLEOTIDE SEQUENCE [LARGE SCALE GENOMIC DNA]</scope>
    <source>
        <strain evidence="1 2">5.2 s.c.1</strain>
    </source>
</reference>
<gene>
    <name evidence="1" type="ORF">NIES1031_20305</name>
</gene>
<organism evidence="1 2">
    <name type="scientific">Chroogloeocystis siderophila 5.2 s.c.1</name>
    <dbReference type="NCBI Taxonomy" id="247279"/>
    <lineage>
        <taxon>Bacteria</taxon>
        <taxon>Bacillati</taxon>
        <taxon>Cyanobacteriota</taxon>
        <taxon>Cyanophyceae</taxon>
        <taxon>Oscillatoriophycideae</taxon>
        <taxon>Chroococcales</taxon>
        <taxon>Chroococcaceae</taxon>
        <taxon>Chroogloeocystis</taxon>
    </lineage>
</organism>
<dbReference type="Proteomes" id="UP000185984">
    <property type="component" value="Unassembled WGS sequence"/>
</dbReference>
<proteinExistence type="predicted"/>
<protein>
    <submittedName>
        <fullName evidence="1">Uncharacterized protein</fullName>
    </submittedName>
</protein>
<accession>A0A1U7HFA9</accession>